<dbReference type="Pfam" id="PF12146">
    <property type="entry name" value="Hydrolase_4"/>
    <property type="match status" value="1"/>
</dbReference>
<dbReference type="EMBL" id="JABWQX020000001">
    <property type="protein sequence ID" value="MBV4552041.1"/>
    <property type="molecule type" value="Genomic_DNA"/>
</dbReference>
<dbReference type="EMBL" id="JABWQX010000001">
    <property type="protein sequence ID" value="MBC3394586.1"/>
    <property type="molecule type" value="Genomic_DNA"/>
</dbReference>
<dbReference type="Gene3D" id="3.40.50.1820">
    <property type="entry name" value="alpha/beta hydrolase"/>
    <property type="match status" value="1"/>
</dbReference>
<feature type="signal peptide" evidence="1">
    <location>
        <begin position="1"/>
        <end position="23"/>
    </location>
</feature>
<evidence type="ECO:0000313" key="4">
    <source>
        <dbReference type="EMBL" id="MBV4552041.1"/>
    </source>
</evidence>
<comment type="caution">
    <text evidence="3">The sequence shown here is derived from an EMBL/GenBank/DDBJ whole genome shotgun (WGS) entry which is preliminary data.</text>
</comment>
<organism evidence="3">
    <name type="scientific">Pseudomonas marvdashtae</name>
    <dbReference type="NCBI Taxonomy" id="2745500"/>
    <lineage>
        <taxon>Bacteria</taxon>
        <taxon>Pseudomonadati</taxon>
        <taxon>Pseudomonadota</taxon>
        <taxon>Gammaproteobacteria</taxon>
        <taxon>Pseudomonadales</taxon>
        <taxon>Pseudomonadaceae</taxon>
        <taxon>Pseudomonas</taxon>
    </lineage>
</organism>
<dbReference type="Proteomes" id="UP000659438">
    <property type="component" value="Unassembled WGS sequence"/>
</dbReference>
<keyword evidence="3" id="KW-0378">Hydrolase</keyword>
<reference evidence="3 5" key="1">
    <citation type="journal article" date="2020" name="Microorganisms">
        <title>Reliable Identification of Environmental Pseudomonas Isolates Using the rpoD Gene.</title>
        <authorList>
            <consortium name="The Broad Institute Genome Sequencing Platform"/>
            <person name="Girard L."/>
            <person name="Lood C."/>
            <person name="Rokni-Zadeh H."/>
            <person name="van Noort V."/>
            <person name="Lavigne R."/>
            <person name="De Mot R."/>
        </authorList>
    </citation>
    <scope>NUCLEOTIDE SEQUENCE</scope>
    <source>
        <strain evidence="3 5">SWRI102</strain>
    </source>
</reference>
<keyword evidence="5" id="KW-1185">Reference proteome</keyword>
<dbReference type="AlphaFoldDB" id="A0A923FP42"/>
<feature type="domain" description="Serine aminopeptidase S33" evidence="2">
    <location>
        <begin position="73"/>
        <end position="199"/>
    </location>
</feature>
<dbReference type="GO" id="GO:0016787">
    <property type="term" value="F:hydrolase activity"/>
    <property type="evidence" value="ECO:0007669"/>
    <property type="project" value="UniProtKB-KW"/>
</dbReference>
<evidence type="ECO:0000256" key="1">
    <source>
        <dbReference type="SAM" id="SignalP"/>
    </source>
</evidence>
<reference evidence="4" key="3">
    <citation type="submission" date="2021-06" db="EMBL/GenBank/DDBJ databases">
        <title>Updating the genus Pseudomonas: Description of 43 new species and partition of the Pseudomonas putida group.</title>
        <authorList>
            <person name="Girard L."/>
            <person name="Lood C."/>
            <person name="Vandamme P."/>
            <person name="Rokni-Zadeh H."/>
            <person name="Van Noort V."/>
            <person name="Hofte M."/>
            <person name="Lavigne R."/>
            <person name="De Mot R."/>
        </authorList>
    </citation>
    <scope>NUCLEOTIDE SEQUENCE</scope>
    <source>
        <strain evidence="4">SWRI102</strain>
    </source>
</reference>
<evidence type="ECO:0000313" key="5">
    <source>
        <dbReference type="Proteomes" id="UP000659438"/>
    </source>
</evidence>
<keyword evidence="1" id="KW-0732">Signal</keyword>
<proteinExistence type="predicted"/>
<protein>
    <submittedName>
        <fullName evidence="3">Alpha/beta fold hydrolase</fullName>
    </submittedName>
</protein>
<evidence type="ECO:0000313" key="3">
    <source>
        <dbReference type="EMBL" id="MBC3394586.1"/>
    </source>
</evidence>
<name>A0A923FP42_9PSED</name>
<dbReference type="InterPro" id="IPR022742">
    <property type="entry name" value="Hydrolase_4"/>
</dbReference>
<evidence type="ECO:0000259" key="2">
    <source>
        <dbReference type="Pfam" id="PF12146"/>
    </source>
</evidence>
<reference evidence="3" key="2">
    <citation type="submission" date="2020-07" db="EMBL/GenBank/DDBJ databases">
        <authorList>
            <person name="Lood C."/>
            <person name="Girard L."/>
        </authorList>
    </citation>
    <scope>NUCLEOTIDE SEQUENCE</scope>
    <source>
        <strain evidence="3">SWRI102</strain>
    </source>
</reference>
<accession>A0A923FP42</accession>
<gene>
    <name evidence="4" type="ORF">HU742_012905</name>
    <name evidence="3" type="ORF">HU742_05160</name>
</gene>
<feature type="chain" id="PRO_5044695667" evidence="1">
    <location>
        <begin position="24"/>
        <end position="388"/>
    </location>
</feature>
<dbReference type="InterPro" id="IPR051044">
    <property type="entry name" value="MAG_DAG_Lipase"/>
</dbReference>
<dbReference type="InterPro" id="IPR029058">
    <property type="entry name" value="AB_hydrolase_fold"/>
</dbReference>
<dbReference type="RefSeq" id="WP_186642737.1">
    <property type="nucleotide sequence ID" value="NZ_JABWQX020000001.1"/>
</dbReference>
<dbReference type="SUPFAM" id="SSF53474">
    <property type="entry name" value="alpha/beta-Hydrolases"/>
    <property type="match status" value="1"/>
</dbReference>
<sequence length="388" mass="43654">MLGVAATVACLALMAGCARQPSAADARTEPATFDDYTQASRAWIEERRVFQTANRSDELAWNAPYEVRPDGPSSKAILLLHGLGDSPWSFVDIAQDLSEQGFVVRVALLPGHGTQPADLIDVQLEQWQQLVEEQVALLRKDYPDVYLGGFSTGANLALAYAINDPDIRGLVLFSPAFRSSESYDWATPWLAHFKTWILAPDNTRPQQSAVRYHNVPTNGFAQFYRSSVAVRRLIEHQDFDRPVAIVLTEQDSVVDVRYVRELFKHRFTHSSSRLIWYGQAAPADNSGAPHDSRVLTRTDRIADERISQFSHMGILFSPTNPLYGRSGTLRFCRNSRNADEVARCEAGEEVWYSDWGYSEPGKIHARLTYNPYFQWQSGVIRQVLAVAE</sequence>
<dbReference type="PANTHER" id="PTHR11614">
    <property type="entry name" value="PHOSPHOLIPASE-RELATED"/>
    <property type="match status" value="1"/>
</dbReference>